<evidence type="ECO:0000256" key="17">
    <source>
        <dbReference type="ARBA" id="ARBA00081049"/>
    </source>
</evidence>
<evidence type="ECO:0000256" key="13">
    <source>
        <dbReference type="ARBA" id="ARBA00023169"/>
    </source>
</evidence>
<evidence type="ECO:0000256" key="12">
    <source>
        <dbReference type="ARBA" id="ARBA00023137"/>
    </source>
</evidence>
<reference evidence="23 24" key="1">
    <citation type="submission" date="2015-11" db="EMBL/GenBank/DDBJ databases">
        <title>Exploring the genomic traits of fungus-feeding bacterial genus Collimonas.</title>
        <authorList>
            <person name="Song C."/>
            <person name="Schmidt R."/>
            <person name="de Jager V."/>
            <person name="Krzyzanowska D."/>
            <person name="Jongedijk E."/>
            <person name="Cankar K."/>
            <person name="Beekwilder J."/>
            <person name="van Veen A."/>
            <person name="de Boer W."/>
            <person name="van Veen J.A."/>
            <person name="Garbeva P."/>
        </authorList>
    </citation>
    <scope>NUCLEOTIDE SEQUENCE [LARGE SCALE GENOMIC DNA]</scope>
    <source>
        <strain evidence="23 24">Ter6</strain>
    </source>
</reference>
<evidence type="ECO:0000256" key="1">
    <source>
        <dbReference type="ARBA" id="ARBA00004429"/>
    </source>
</evidence>
<evidence type="ECO:0000256" key="2">
    <source>
        <dbReference type="ARBA" id="ARBA00008883"/>
    </source>
</evidence>
<keyword evidence="11 19" id="KW-0472">Membrane</keyword>
<dbReference type="Pfam" id="PF23607">
    <property type="entry name" value="WZC_N"/>
    <property type="match status" value="1"/>
</dbReference>
<dbReference type="EMBL" id="CP013232">
    <property type="protein sequence ID" value="AMO95122.1"/>
    <property type="molecule type" value="Genomic_DNA"/>
</dbReference>
<dbReference type="FunFam" id="3.40.50.300:FF:000527">
    <property type="entry name" value="Tyrosine-protein kinase etk"/>
    <property type="match status" value="1"/>
</dbReference>
<feature type="domain" description="Tyrosine-protein kinase G-rich" evidence="22">
    <location>
        <begin position="390"/>
        <end position="469"/>
    </location>
</feature>
<keyword evidence="13" id="KW-0270">Exopolysaccharide synthesis</keyword>
<dbReference type="CDD" id="cd05387">
    <property type="entry name" value="BY-kinase"/>
    <property type="match status" value="1"/>
</dbReference>
<dbReference type="InterPro" id="IPR032807">
    <property type="entry name" value="GNVR"/>
</dbReference>
<dbReference type="InterPro" id="IPR027417">
    <property type="entry name" value="P-loop_NTPase"/>
</dbReference>
<evidence type="ECO:0000256" key="11">
    <source>
        <dbReference type="ARBA" id="ARBA00023136"/>
    </source>
</evidence>
<keyword evidence="18" id="KW-0175">Coiled coil</keyword>
<dbReference type="Pfam" id="PF02706">
    <property type="entry name" value="Wzz"/>
    <property type="match status" value="1"/>
</dbReference>
<evidence type="ECO:0000256" key="7">
    <source>
        <dbReference type="ARBA" id="ARBA00022741"/>
    </source>
</evidence>
<dbReference type="NCBIfam" id="TIGR01005">
    <property type="entry name" value="eps_transp_fam"/>
    <property type="match status" value="1"/>
</dbReference>
<keyword evidence="5" id="KW-0808">Transferase</keyword>
<proteinExistence type="inferred from homology"/>
<evidence type="ECO:0000313" key="24">
    <source>
        <dbReference type="Proteomes" id="UP000072421"/>
    </source>
</evidence>
<keyword evidence="6 19" id="KW-0812">Transmembrane</keyword>
<dbReference type="GO" id="GO:0005524">
    <property type="term" value="F:ATP binding"/>
    <property type="evidence" value="ECO:0007669"/>
    <property type="project" value="UniProtKB-KW"/>
</dbReference>
<dbReference type="InterPro" id="IPR005700">
    <property type="entry name" value="EPS_ExoP-like"/>
</dbReference>
<evidence type="ECO:0000256" key="5">
    <source>
        <dbReference type="ARBA" id="ARBA00022679"/>
    </source>
</evidence>
<dbReference type="PATRIC" id="fig|158899.10.peg.2444"/>
<organism evidence="23">
    <name type="scientific">Collimonas fungivorans</name>
    <dbReference type="NCBI Taxonomy" id="158899"/>
    <lineage>
        <taxon>Bacteria</taxon>
        <taxon>Pseudomonadati</taxon>
        <taxon>Pseudomonadota</taxon>
        <taxon>Betaproteobacteria</taxon>
        <taxon>Burkholderiales</taxon>
        <taxon>Oxalobacteraceae</taxon>
        <taxon>Collimonas</taxon>
    </lineage>
</organism>
<evidence type="ECO:0000256" key="10">
    <source>
        <dbReference type="ARBA" id="ARBA00022989"/>
    </source>
</evidence>
<keyword evidence="3" id="KW-1003">Cell membrane</keyword>
<evidence type="ECO:0000256" key="15">
    <source>
        <dbReference type="ARBA" id="ARBA00054296"/>
    </source>
</evidence>
<feature type="domain" description="Polysaccharide chain length determinant N-terminal" evidence="20">
    <location>
        <begin position="16"/>
        <end position="110"/>
    </location>
</feature>
<comment type="catalytic activity">
    <reaction evidence="14">
        <text>L-tyrosyl-[protein] + ATP = O-phospho-L-tyrosyl-[protein] + ADP + H(+)</text>
        <dbReference type="Rhea" id="RHEA:10596"/>
        <dbReference type="Rhea" id="RHEA-COMP:10136"/>
        <dbReference type="Rhea" id="RHEA-COMP:20101"/>
        <dbReference type="ChEBI" id="CHEBI:15378"/>
        <dbReference type="ChEBI" id="CHEBI:30616"/>
        <dbReference type="ChEBI" id="CHEBI:46858"/>
        <dbReference type="ChEBI" id="CHEBI:61978"/>
        <dbReference type="ChEBI" id="CHEBI:456216"/>
    </reaction>
</comment>
<evidence type="ECO:0000256" key="16">
    <source>
        <dbReference type="ARBA" id="ARBA00067833"/>
    </source>
</evidence>
<dbReference type="Proteomes" id="UP000072421">
    <property type="component" value="Chromosome"/>
</dbReference>
<evidence type="ECO:0000256" key="6">
    <source>
        <dbReference type="ARBA" id="ARBA00022692"/>
    </source>
</evidence>
<evidence type="ECO:0000259" key="21">
    <source>
        <dbReference type="Pfam" id="PF13614"/>
    </source>
</evidence>
<gene>
    <name evidence="23" type="ORF">CFter6_2450</name>
</gene>
<dbReference type="NCBIfam" id="TIGR01007">
    <property type="entry name" value="eps_fam"/>
    <property type="match status" value="1"/>
</dbReference>
<evidence type="ECO:0000256" key="14">
    <source>
        <dbReference type="ARBA" id="ARBA00053015"/>
    </source>
</evidence>
<dbReference type="SUPFAM" id="SSF52540">
    <property type="entry name" value="P-loop containing nucleoside triphosphate hydrolases"/>
    <property type="match status" value="1"/>
</dbReference>
<evidence type="ECO:0000256" key="4">
    <source>
        <dbReference type="ARBA" id="ARBA00022519"/>
    </source>
</evidence>
<dbReference type="Pfam" id="PF13807">
    <property type="entry name" value="GNVR"/>
    <property type="match status" value="1"/>
</dbReference>
<feature type="transmembrane region" description="Helical" evidence="19">
    <location>
        <begin position="32"/>
        <end position="51"/>
    </location>
</feature>
<keyword evidence="4" id="KW-0997">Cell inner membrane</keyword>
<dbReference type="OrthoDB" id="9808257at2"/>
<dbReference type="GO" id="GO:0000271">
    <property type="term" value="P:polysaccharide biosynthetic process"/>
    <property type="evidence" value="ECO:0007669"/>
    <property type="project" value="UniProtKB-KW"/>
</dbReference>
<evidence type="ECO:0000256" key="3">
    <source>
        <dbReference type="ARBA" id="ARBA00022475"/>
    </source>
</evidence>
<accession>A0A127PBB8</accession>
<dbReference type="RefSeq" id="WP_061540002.1">
    <property type="nucleotide sequence ID" value="NZ_CP013232.1"/>
</dbReference>
<evidence type="ECO:0000259" key="22">
    <source>
        <dbReference type="Pfam" id="PF13807"/>
    </source>
</evidence>
<dbReference type="PANTHER" id="PTHR32309">
    <property type="entry name" value="TYROSINE-PROTEIN KINASE"/>
    <property type="match status" value="1"/>
</dbReference>
<dbReference type="GO" id="GO:0042802">
    <property type="term" value="F:identical protein binding"/>
    <property type="evidence" value="ECO:0007669"/>
    <property type="project" value="UniProtKB-ARBA"/>
</dbReference>
<feature type="coiled-coil region" evidence="18">
    <location>
        <begin position="291"/>
        <end position="318"/>
    </location>
</feature>
<sequence length="746" mass="80988">MTSLNPLQQHFTDKHEEISLAAILDILLDNRWLIGMITAGFLLLGTLYAFLGTPIYKADILVQVEDNSPSAAASNMLADMSAMFDVKSTAPAEIEILGSRLVVSRSVDNLHLFIDQGPKYFPIIGALIARHNLDLSEPGLFGMGGYAWGSEKIDADVFNVPQVLETETFKLTNLGKGRYSLASSAFDQVFEGVVGKTEKFTVSAGVIELHVAQLQAKPGIVFKLVRNSRLKTIQDLQDQLNIAEKGKQSGVIGAELLGPDPYLVSATMNEIGRQYVQQNVERKSAEATKSLDFLDGQLPELKAELDKAENLYNALREKVGTIDMGEEAKLVLQQSVSTDTQILELRQKRKDLSTRFADSHPSILAIDRQIGALQSEQGKISGRIKTLPNSEQDVLRLMRDVTVNTSLYTGLLNNIQQLKLLKAGKIGNVRVVDGAALPEIPVIPKKPLVFALALLLGLFFGVVAAILRNILYGGISNPEDIERHAGLSVYSTVPLSDAQQQLNYKIKAKSKEMALLAVSDPHDTAIESLRSLRTALQFAMLEAHNNIVLLTGPAPGVGKSFISANLAAVIASSGKRVLLIDADLRKGHLNQYFGMGRGKGLSELISGSSKPSEAVHKSIVPNLDFISTGTLPPNPAELFLVGRMSELLQEFSAAYDLVLIDTPPVLAASDTGILAALAGTAFLVARAETTKLGEIVESMKRLAQTGVHAKGVIFNGLRLDTRRYGYGNTGRYRYTAYSYKPQDVKS</sequence>
<dbReference type="GO" id="GO:0005886">
    <property type="term" value="C:plasma membrane"/>
    <property type="evidence" value="ECO:0007669"/>
    <property type="project" value="UniProtKB-SubCell"/>
</dbReference>
<dbReference type="AlphaFoldDB" id="A0A127PBB8"/>
<evidence type="ECO:0000256" key="19">
    <source>
        <dbReference type="SAM" id="Phobius"/>
    </source>
</evidence>
<keyword evidence="12" id="KW-0829">Tyrosine-protein kinase</keyword>
<dbReference type="GO" id="GO:0004713">
    <property type="term" value="F:protein tyrosine kinase activity"/>
    <property type="evidence" value="ECO:0007669"/>
    <property type="project" value="UniProtKB-KW"/>
</dbReference>
<feature type="transmembrane region" description="Helical" evidence="19">
    <location>
        <begin position="448"/>
        <end position="467"/>
    </location>
</feature>
<comment type="subcellular location">
    <subcellularLocation>
        <location evidence="1">Cell inner membrane</location>
        <topology evidence="1">Multi-pass membrane protein</topology>
    </subcellularLocation>
</comment>
<dbReference type="InterPro" id="IPR005702">
    <property type="entry name" value="Wzc-like_C"/>
</dbReference>
<comment type="function">
    <text evidence="15">Probably involved in polymerization and/or export of exopolysaccharide EPS I which functions as a virulence factor. May be involved in an ATP-dependent process in the pathway for EPS I production, possibly export of the trimeric repeat units across the inner membrane or their polymerization.</text>
</comment>
<keyword evidence="8" id="KW-0418">Kinase</keyword>
<evidence type="ECO:0000256" key="9">
    <source>
        <dbReference type="ARBA" id="ARBA00022840"/>
    </source>
</evidence>
<evidence type="ECO:0000313" key="23">
    <source>
        <dbReference type="EMBL" id="AMO95122.1"/>
    </source>
</evidence>
<dbReference type="Gene3D" id="3.40.50.300">
    <property type="entry name" value="P-loop containing nucleotide triphosphate hydrolases"/>
    <property type="match status" value="1"/>
</dbReference>
<name>A0A127PBB8_9BURK</name>
<feature type="domain" description="AAA" evidence="21">
    <location>
        <begin position="556"/>
        <end position="674"/>
    </location>
</feature>
<dbReference type="InterPro" id="IPR025669">
    <property type="entry name" value="AAA_dom"/>
</dbReference>
<evidence type="ECO:0000259" key="20">
    <source>
        <dbReference type="Pfam" id="PF02706"/>
    </source>
</evidence>
<keyword evidence="9" id="KW-0067">ATP-binding</keyword>
<keyword evidence="10 19" id="KW-1133">Transmembrane helix</keyword>
<evidence type="ECO:0000256" key="18">
    <source>
        <dbReference type="SAM" id="Coils"/>
    </source>
</evidence>
<comment type="similarity">
    <text evidence="2">Belongs to the etk/wzc family.</text>
</comment>
<dbReference type="PANTHER" id="PTHR32309:SF32">
    <property type="entry name" value="TYROSINE-PROTEIN KINASE ETK-RELATED"/>
    <property type="match status" value="1"/>
</dbReference>
<dbReference type="InterPro" id="IPR003856">
    <property type="entry name" value="LPS_length_determ_N"/>
</dbReference>
<dbReference type="Pfam" id="PF13614">
    <property type="entry name" value="AAA_31"/>
    <property type="match status" value="1"/>
</dbReference>
<dbReference type="InterPro" id="IPR050445">
    <property type="entry name" value="Bact_polysacc_biosynth/exp"/>
</dbReference>
<evidence type="ECO:0000256" key="8">
    <source>
        <dbReference type="ARBA" id="ARBA00022777"/>
    </source>
</evidence>
<protein>
    <recommendedName>
        <fullName evidence="16">Putative tyrosine-protein kinase EpsB</fullName>
    </recommendedName>
    <alternativeName>
        <fullName evidence="17">EPS I polysaccharide export protein EpsB</fullName>
    </alternativeName>
</protein>
<keyword evidence="7" id="KW-0547">Nucleotide-binding</keyword>